<dbReference type="GO" id="GO:0032259">
    <property type="term" value="P:methylation"/>
    <property type="evidence" value="ECO:0007669"/>
    <property type="project" value="UniProtKB-KW"/>
</dbReference>
<feature type="domain" description="Methyltransferase" evidence="3">
    <location>
        <begin position="44"/>
        <end position="132"/>
    </location>
</feature>
<protein>
    <submittedName>
        <fullName evidence="4">Methyltransferase family protein</fullName>
    </submittedName>
</protein>
<dbReference type="PANTHER" id="PTHR43861:SF1">
    <property type="entry name" value="TRANS-ACONITATE 2-METHYLTRANSFERASE"/>
    <property type="match status" value="1"/>
</dbReference>
<dbReference type="PANTHER" id="PTHR43861">
    <property type="entry name" value="TRANS-ACONITATE 2-METHYLTRANSFERASE-RELATED"/>
    <property type="match status" value="1"/>
</dbReference>
<dbReference type="Gene3D" id="3.40.50.150">
    <property type="entry name" value="Vaccinia Virus protein VP39"/>
    <property type="match status" value="1"/>
</dbReference>
<evidence type="ECO:0000313" key="4">
    <source>
        <dbReference type="EMBL" id="PYF03546.1"/>
    </source>
</evidence>
<dbReference type="InterPro" id="IPR029063">
    <property type="entry name" value="SAM-dependent_MTases_sf"/>
</dbReference>
<keyword evidence="2 4" id="KW-0808">Transferase</keyword>
<evidence type="ECO:0000259" key="3">
    <source>
        <dbReference type="Pfam" id="PF13649"/>
    </source>
</evidence>
<dbReference type="InterPro" id="IPR041698">
    <property type="entry name" value="Methyltransf_25"/>
</dbReference>
<dbReference type="SUPFAM" id="SSF53335">
    <property type="entry name" value="S-adenosyl-L-methionine-dependent methyltransferases"/>
    <property type="match status" value="1"/>
</dbReference>
<dbReference type="EMBL" id="QJTI01000006">
    <property type="protein sequence ID" value="PYF03546.1"/>
    <property type="molecule type" value="Genomic_DNA"/>
</dbReference>
<accession>A0A318TFU5</accession>
<dbReference type="OrthoDB" id="9804312at2"/>
<dbReference type="Pfam" id="PF13649">
    <property type="entry name" value="Methyltransf_25"/>
    <property type="match status" value="1"/>
</dbReference>
<evidence type="ECO:0000256" key="1">
    <source>
        <dbReference type="ARBA" id="ARBA00022603"/>
    </source>
</evidence>
<name>A0A318TFU5_9BRAD</name>
<dbReference type="AlphaFoldDB" id="A0A318TFU5"/>
<organism evidence="4 5">
    <name type="scientific">Rhodopseudomonas faecalis</name>
    <dbReference type="NCBI Taxonomy" id="99655"/>
    <lineage>
        <taxon>Bacteria</taxon>
        <taxon>Pseudomonadati</taxon>
        <taxon>Pseudomonadota</taxon>
        <taxon>Alphaproteobacteria</taxon>
        <taxon>Hyphomicrobiales</taxon>
        <taxon>Nitrobacteraceae</taxon>
        <taxon>Rhodopseudomonas</taxon>
    </lineage>
</organism>
<dbReference type="Proteomes" id="UP000248148">
    <property type="component" value="Unassembled WGS sequence"/>
</dbReference>
<keyword evidence="5" id="KW-1185">Reference proteome</keyword>
<proteinExistence type="predicted"/>
<dbReference type="CDD" id="cd02440">
    <property type="entry name" value="AdoMet_MTases"/>
    <property type="match status" value="1"/>
</dbReference>
<evidence type="ECO:0000313" key="5">
    <source>
        <dbReference type="Proteomes" id="UP000248148"/>
    </source>
</evidence>
<keyword evidence="1 4" id="KW-0489">Methyltransferase</keyword>
<gene>
    <name evidence="4" type="ORF">BJ122_10637</name>
</gene>
<evidence type="ECO:0000256" key="2">
    <source>
        <dbReference type="ARBA" id="ARBA00022679"/>
    </source>
</evidence>
<dbReference type="GO" id="GO:0008168">
    <property type="term" value="F:methyltransferase activity"/>
    <property type="evidence" value="ECO:0007669"/>
    <property type="project" value="UniProtKB-KW"/>
</dbReference>
<sequence length="202" mass="21978">MSGAVDQDTLRFYQGHADSYEGRKPPLAGPLTTFLEALPPGGSILELGCGAGYQAEVMLQAGFDVHATDGSPELAAKAAQRLGRPVATMLFHELEAVDAYDGVWAYACLLHVPRSELSAVLARVWRALKPGGLFYASFKSGEGEGRDKFSRYYNYPSELWLRERYAEAGRWSSLVVGTSDGKGFDQEAAQFLHVTARKPGQS</sequence>
<comment type="caution">
    <text evidence="4">The sequence shown here is derived from an EMBL/GenBank/DDBJ whole genome shotgun (WGS) entry which is preliminary data.</text>
</comment>
<dbReference type="RefSeq" id="WP_110780353.1">
    <property type="nucleotide sequence ID" value="NZ_QJTI01000006.1"/>
</dbReference>
<reference evidence="4 5" key="1">
    <citation type="submission" date="2018-06" db="EMBL/GenBank/DDBJ databases">
        <title>Genomic Encyclopedia of Archaeal and Bacterial Type Strains, Phase II (KMG-II): from individual species to whole genera.</title>
        <authorList>
            <person name="Goeker M."/>
        </authorList>
    </citation>
    <scope>NUCLEOTIDE SEQUENCE [LARGE SCALE GENOMIC DNA]</scope>
    <source>
        <strain evidence="4 5">JCM 11668</strain>
    </source>
</reference>